<dbReference type="PROSITE" id="PS50097">
    <property type="entry name" value="BTB"/>
    <property type="match status" value="2"/>
</dbReference>
<gene>
    <name evidence="4" type="ORF">CLIB1423_12S02168</name>
</gene>
<sequence>MAEPVTLPLNYSRRRLDNSLTDEDELSPLDRAYQELCLACRAGDLDTVDSLTSTANLNINYVDEWDYSPLILASLCGHRDIVELLLLRGAVCDRDTFEGARSIYGALNDEIRDLLISFDVSKKVDISQPFAAHISSLLNPQVKIKTRDITFKFPQVHGVLNRDYQAFSLNKFLLIARSPYFREKLSEGGDWFGIEDVKMSPTIDPAAFKCFVDYVYVRTDSVFVDENSKLGDLAALYKLDDLTEAIQSIDTATTPEQRSKLKNESSVKLMEAARQDMRNFLQNEIFGNMKSVAIVEEAVEENGEIDAEDISVEKYITQQERAQLIGKNANADIIVSVIDIDSESVCYYPVHKSILSRSPYFETMILSDIFNQSKDQIPVIQLSSSTSSTIVAEMVLSFLYHDDVENMPLKLTIDLLFAADELFLDRLKTMAAVRITSEFKNLDHSTISELQEKVGYNPYELIRVSWQTHSDRLEQHMSRFLAYNLRYIYENSDERKLLLELIEESADRIKDRQDTDTIELIDDIRYYLVKKYGIESSDFEPDSDKFEELNLFTTTDKLEDIRLYKKAVIEYERDIALIESLLEEVNLEA</sequence>
<evidence type="ECO:0000313" key="4">
    <source>
        <dbReference type="EMBL" id="CAH2353753.1"/>
    </source>
</evidence>
<organism evidence="4 5">
    <name type="scientific">[Candida] railenensis</name>
    <dbReference type="NCBI Taxonomy" id="45579"/>
    <lineage>
        <taxon>Eukaryota</taxon>
        <taxon>Fungi</taxon>
        <taxon>Dikarya</taxon>
        <taxon>Ascomycota</taxon>
        <taxon>Saccharomycotina</taxon>
        <taxon>Pichiomycetes</taxon>
        <taxon>Debaryomycetaceae</taxon>
        <taxon>Kurtzmaniella</taxon>
    </lineage>
</organism>
<dbReference type="Pfam" id="PF13637">
    <property type="entry name" value="Ank_4"/>
    <property type="match status" value="1"/>
</dbReference>
<evidence type="ECO:0000313" key="5">
    <source>
        <dbReference type="Proteomes" id="UP000837801"/>
    </source>
</evidence>
<evidence type="ECO:0000256" key="2">
    <source>
        <dbReference type="ARBA" id="ARBA00023043"/>
    </source>
</evidence>
<proteinExistence type="predicted"/>
<dbReference type="Pfam" id="PF00651">
    <property type="entry name" value="BTB"/>
    <property type="match status" value="2"/>
</dbReference>
<dbReference type="Gene3D" id="3.30.710.10">
    <property type="entry name" value="Potassium Channel Kv1.1, Chain A"/>
    <property type="match status" value="2"/>
</dbReference>
<dbReference type="Gene3D" id="1.25.40.20">
    <property type="entry name" value="Ankyrin repeat-containing domain"/>
    <property type="match status" value="1"/>
</dbReference>
<protein>
    <submittedName>
        <fullName evidence="4">Ankyrin repeat-containing protein</fullName>
    </submittedName>
</protein>
<dbReference type="GO" id="GO:0000151">
    <property type="term" value="C:ubiquitin ligase complex"/>
    <property type="evidence" value="ECO:0007669"/>
    <property type="project" value="TreeGrafter"/>
</dbReference>
<evidence type="ECO:0000259" key="3">
    <source>
        <dbReference type="PROSITE" id="PS50097"/>
    </source>
</evidence>
<evidence type="ECO:0000256" key="1">
    <source>
        <dbReference type="ARBA" id="ARBA00022737"/>
    </source>
</evidence>
<dbReference type="InterPro" id="IPR036770">
    <property type="entry name" value="Ankyrin_rpt-contain_sf"/>
</dbReference>
<keyword evidence="5" id="KW-1185">Reference proteome</keyword>
<dbReference type="OrthoDB" id="684045at2759"/>
<feature type="domain" description="BTB" evidence="3">
    <location>
        <begin position="331"/>
        <end position="408"/>
    </location>
</feature>
<feature type="domain" description="BTB" evidence="3">
    <location>
        <begin position="147"/>
        <end position="216"/>
    </location>
</feature>
<reference evidence="4" key="1">
    <citation type="submission" date="2022-03" db="EMBL/GenBank/DDBJ databases">
        <authorList>
            <person name="Legras J.-L."/>
            <person name="Devillers H."/>
            <person name="Grondin C."/>
        </authorList>
    </citation>
    <scope>NUCLEOTIDE SEQUENCE</scope>
    <source>
        <strain evidence="4">CLIB 1423</strain>
    </source>
</reference>
<dbReference type="EMBL" id="CAKXYY010000012">
    <property type="protein sequence ID" value="CAH2353753.1"/>
    <property type="molecule type" value="Genomic_DNA"/>
</dbReference>
<dbReference type="InterPro" id="IPR044515">
    <property type="entry name" value="ABTB1"/>
</dbReference>
<dbReference type="GO" id="GO:0005737">
    <property type="term" value="C:cytoplasm"/>
    <property type="evidence" value="ECO:0007669"/>
    <property type="project" value="TreeGrafter"/>
</dbReference>
<dbReference type="CDD" id="cd18186">
    <property type="entry name" value="BTB_POZ_ZBTB_KLHL-like"/>
    <property type="match status" value="1"/>
</dbReference>
<dbReference type="SUPFAM" id="SSF54695">
    <property type="entry name" value="POZ domain"/>
    <property type="match status" value="2"/>
</dbReference>
<dbReference type="SMART" id="SM00225">
    <property type="entry name" value="BTB"/>
    <property type="match status" value="2"/>
</dbReference>
<dbReference type="AlphaFoldDB" id="A0A9P0QRT7"/>
<dbReference type="InterPro" id="IPR000210">
    <property type="entry name" value="BTB/POZ_dom"/>
</dbReference>
<dbReference type="Proteomes" id="UP000837801">
    <property type="component" value="Unassembled WGS sequence"/>
</dbReference>
<dbReference type="PANTHER" id="PTHR46231:SF1">
    <property type="entry name" value="ANKYRIN REPEAT AND BTB_POZ DOMAIN-CONTAINING PROTEIN 1"/>
    <property type="match status" value="1"/>
</dbReference>
<dbReference type="SUPFAM" id="SSF48403">
    <property type="entry name" value="Ankyrin repeat"/>
    <property type="match status" value="1"/>
</dbReference>
<comment type="caution">
    <text evidence="4">The sequence shown here is derived from an EMBL/GenBank/DDBJ whole genome shotgun (WGS) entry which is preliminary data.</text>
</comment>
<dbReference type="SMART" id="SM00248">
    <property type="entry name" value="ANK"/>
    <property type="match status" value="2"/>
</dbReference>
<dbReference type="InterPro" id="IPR011333">
    <property type="entry name" value="SKP1/BTB/POZ_sf"/>
</dbReference>
<keyword evidence="1" id="KW-0677">Repeat</keyword>
<name>A0A9P0QRT7_9ASCO</name>
<accession>A0A9P0QRT7</accession>
<keyword evidence="2" id="KW-0040">ANK repeat</keyword>
<dbReference type="InterPro" id="IPR002110">
    <property type="entry name" value="Ankyrin_rpt"/>
</dbReference>
<dbReference type="PANTHER" id="PTHR46231">
    <property type="entry name" value="ANKYRIN REPEAT AND BTB/POZ DOMAIN-CONTAINING PROTEIN 1"/>
    <property type="match status" value="1"/>
</dbReference>